<name>A0A7Z2GQR7_9BURK</name>
<keyword evidence="1" id="KW-0812">Transmembrane</keyword>
<evidence type="ECO:0000256" key="1">
    <source>
        <dbReference type="SAM" id="Phobius"/>
    </source>
</evidence>
<keyword evidence="3" id="KW-1185">Reference proteome</keyword>
<dbReference type="EMBL" id="CP046916">
    <property type="protein sequence ID" value="QGZ65969.1"/>
    <property type="molecule type" value="Genomic_DNA"/>
</dbReference>
<dbReference type="Proteomes" id="UP000433577">
    <property type="component" value="Chromosome 4"/>
</dbReference>
<sequence length="74" mass="7628">MKTMEDVRERTAMAASALVLGLVAVGSGAALWLRALSEEADAVAGDQAASVAAVLIGVILAMCGGQSLWRITRR</sequence>
<reference evidence="2 3" key="1">
    <citation type="submission" date="2019-12" db="EMBL/GenBank/DDBJ databases">
        <title>Paraburkholderia acidiphila 7Q-K02 sp. nov and Paraburkholderia acidisoli DHF22 sp. nov., two strains isolated from forest soil.</title>
        <authorList>
            <person name="Gao Z."/>
            <person name="Qiu L."/>
        </authorList>
    </citation>
    <scope>NUCLEOTIDE SEQUENCE [LARGE SCALE GENOMIC DNA]</scope>
    <source>
        <strain evidence="2 3">DHF22</strain>
    </source>
</reference>
<proteinExistence type="predicted"/>
<keyword evidence="1" id="KW-0472">Membrane</keyword>
<dbReference type="KEGG" id="pacs:FAZ98_29555"/>
<dbReference type="AlphaFoldDB" id="A0A7Z2GQR7"/>
<accession>A0A7Z2GQR7</accession>
<gene>
    <name evidence="2" type="ORF">FAZ98_29555</name>
</gene>
<evidence type="ECO:0000313" key="3">
    <source>
        <dbReference type="Proteomes" id="UP000433577"/>
    </source>
</evidence>
<protein>
    <submittedName>
        <fullName evidence="2">Uncharacterized protein</fullName>
    </submittedName>
</protein>
<feature type="transmembrane region" description="Helical" evidence="1">
    <location>
        <begin position="47"/>
        <end position="69"/>
    </location>
</feature>
<keyword evidence="1" id="KW-1133">Transmembrane helix</keyword>
<organism evidence="2 3">
    <name type="scientific">Paraburkholderia acidisoli</name>
    <dbReference type="NCBI Taxonomy" id="2571748"/>
    <lineage>
        <taxon>Bacteria</taxon>
        <taxon>Pseudomonadati</taxon>
        <taxon>Pseudomonadota</taxon>
        <taxon>Betaproteobacteria</taxon>
        <taxon>Burkholderiales</taxon>
        <taxon>Burkholderiaceae</taxon>
        <taxon>Paraburkholderia</taxon>
    </lineage>
</organism>
<evidence type="ECO:0000313" key="2">
    <source>
        <dbReference type="EMBL" id="QGZ65969.1"/>
    </source>
</evidence>
<feature type="transmembrane region" description="Helical" evidence="1">
    <location>
        <begin position="12"/>
        <end position="35"/>
    </location>
</feature>
<dbReference type="RefSeq" id="WP_158956956.1">
    <property type="nucleotide sequence ID" value="NZ_CP046916.1"/>
</dbReference>